<evidence type="ECO:0000256" key="1">
    <source>
        <dbReference type="SAM" id="MobiDB-lite"/>
    </source>
</evidence>
<proteinExistence type="predicted"/>
<evidence type="ECO:0000313" key="3">
    <source>
        <dbReference type="EMBL" id="MBD3914069.1"/>
    </source>
</evidence>
<name>A0ABR8MHU5_9ACTN</name>
<protein>
    <submittedName>
        <fullName evidence="3">Uncharacterized protein</fullName>
    </submittedName>
</protein>
<dbReference type="PROSITE" id="PS51257">
    <property type="entry name" value="PROKAR_LIPOPROTEIN"/>
    <property type="match status" value="1"/>
</dbReference>
<feature type="region of interest" description="Disordered" evidence="1">
    <location>
        <begin position="27"/>
        <end position="65"/>
    </location>
</feature>
<reference evidence="3 4" key="1">
    <citation type="submission" date="2020-09" db="EMBL/GenBank/DDBJ databases">
        <title>novel species in genus Nocardioides.</title>
        <authorList>
            <person name="Zhang G."/>
        </authorList>
    </citation>
    <scope>NUCLEOTIDE SEQUENCE [LARGE SCALE GENOMIC DNA]</scope>
    <source>
        <strain evidence="3 4">19197</strain>
    </source>
</reference>
<feature type="compositionally biased region" description="Low complexity" evidence="1">
    <location>
        <begin position="27"/>
        <end position="42"/>
    </location>
</feature>
<keyword evidence="4" id="KW-1185">Reference proteome</keyword>
<feature type="signal peptide" evidence="2">
    <location>
        <begin position="1"/>
        <end position="28"/>
    </location>
</feature>
<comment type="caution">
    <text evidence="3">The sequence shown here is derived from an EMBL/GenBank/DDBJ whole genome shotgun (WGS) entry which is preliminary data.</text>
</comment>
<sequence>MTARVGHRRWLAASVSVLALLAATGCQSSDEPSGADTSSSSPTPTPSPTPTATSTVVEPADGPLVKVPGARMRGLSTYTRNSDFGIVQGYRDGQSGLTLAPALTDAASLDAFAKEWIRDHDGPKVQVRQEDAVVGGKYSAWHVIDETTDPQLRTHTYGVMFLDSAWLVIMRHNLDGVPEPLTDDEMQGVMDRVLLTFKTDLD</sequence>
<feature type="compositionally biased region" description="Low complexity" evidence="1">
    <location>
        <begin position="50"/>
        <end position="59"/>
    </location>
</feature>
<accession>A0ABR8MHU5</accession>
<evidence type="ECO:0000256" key="2">
    <source>
        <dbReference type="SAM" id="SignalP"/>
    </source>
</evidence>
<dbReference type="Proteomes" id="UP000649289">
    <property type="component" value="Unassembled WGS sequence"/>
</dbReference>
<evidence type="ECO:0000313" key="4">
    <source>
        <dbReference type="Proteomes" id="UP000649289"/>
    </source>
</evidence>
<gene>
    <name evidence="3" type="ORF">IEZ25_05530</name>
</gene>
<keyword evidence="2" id="KW-0732">Signal</keyword>
<dbReference type="EMBL" id="JACXYY010000002">
    <property type="protein sequence ID" value="MBD3914069.1"/>
    <property type="molecule type" value="Genomic_DNA"/>
</dbReference>
<dbReference type="RefSeq" id="WP_191198400.1">
    <property type="nucleotide sequence ID" value="NZ_BAAAPA010000003.1"/>
</dbReference>
<organism evidence="3 4">
    <name type="scientific">Nocardioides hwasunensis</name>
    <dbReference type="NCBI Taxonomy" id="397258"/>
    <lineage>
        <taxon>Bacteria</taxon>
        <taxon>Bacillati</taxon>
        <taxon>Actinomycetota</taxon>
        <taxon>Actinomycetes</taxon>
        <taxon>Propionibacteriales</taxon>
        <taxon>Nocardioidaceae</taxon>
        <taxon>Nocardioides</taxon>
    </lineage>
</organism>
<feature type="chain" id="PRO_5046266660" evidence="2">
    <location>
        <begin position="29"/>
        <end position="202"/>
    </location>
</feature>